<feature type="compositionally biased region" description="Basic residues" evidence="2">
    <location>
        <begin position="99"/>
        <end position="134"/>
    </location>
</feature>
<dbReference type="EMBL" id="CAMXCT010001111">
    <property type="protein sequence ID" value="CAI3986735.1"/>
    <property type="molecule type" value="Genomic_DNA"/>
</dbReference>
<dbReference type="Pfam" id="PF00098">
    <property type="entry name" value="zf-CCHC"/>
    <property type="match status" value="1"/>
</dbReference>
<feature type="region of interest" description="Disordered" evidence="2">
    <location>
        <begin position="1882"/>
        <end position="1908"/>
    </location>
</feature>
<dbReference type="PROSITE" id="PS50994">
    <property type="entry name" value="INTEGRASE"/>
    <property type="match status" value="1"/>
</dbReference>
<feature type="compositionally biased region" description="Basic and acidic residues" evidence="2">
    <location>
        <begin position="1430"/>
        <end position="1441"/>
    </location>
</feature>
<keyword evidence="1" id="KW-0863">Zinc-finger</keyword>
<comment type="caution">
    <text evidence="6">The sequence shown here is derived from an EMBL/GenBank/DDBJ whole genome shotgun (WGS) entry which is preliminary data.</text>
</comment>
<dbReference type="GO" id="GO:0015074">
    <property type="term" value="P:DNA integration"/>
    <property type="evidence" value="ECO:0007669"/>
    <property type="project" value="InterPro"/>
</dbReference>
<dbReference type="InterPro" id="IPR012337">
    <property type="entry name" value="RNaseH-like_sf"/>
</dbReference>
<feature type="region of interest" description="Disordered" evidence="2">
    <location>
        <begin position="1416"/>
        <end position="1466"/>
    </location>
</feature>
<proteinExistence type="predicted"/>
<dbReference type="Gene3D" id="3.30.420.10">
    <property type="entry name" value="Ribonuclease H-like superfamily/Ribonuclease H"/>
    <property type="match status" value="1"/>
</dbReference>
<evidence type="ECO:0000313" key="8">
    <source>
        <dbReference type="Proteomes" id="UP001152797"/>
    </source>
</evidence>
<dbReference type="PANTHER" id="PTHR37984:SF5">
    <property type="entry name" value="PROTEIN NYNRIN-LIKE"/>
    <property type="match status" value="1"/>
</dbReference>
<evidence type="ECO:0000256" key="2">
    <source>
        <dbReference type="SAM" id="MobiDB-lite"/>
    </source>
</evidence>
<feature type="compositionally biased region" description="Basic and acidic residues" evidence="2">
    <location>
        <begin position="135"/>
        <end position="145"/>
    </location>
</feature>
<dbReference type="InterPro" id="IPR036875">
    <property type="entry name" value="Znf_CCHC_sf"/>
</dbReference>
<dbReference type="GO" id="GO:0008270">
    <property type="term" value="F:zinc ion binding"/>
    <property type="evidence" value="ECO:0007669"/>
    <property type="project" value="UniProtKB-KW"/>
</dbReference>
<reference evidence="7 8" key="2">
    <citation type="submission" date="2024-05" db="EMBL/GenBank/DDBJ databases">
        <authorList>
            <person name="Chen Y."/>
            <person name="Shah S."/>
            <person name="Dougan E. K."/>
            <person name="Thang M."/>
            <person name="Chan C."/>
        </authorList>
    </citation>
    <scope>NUCLEOTIDE SEQUENCE [LARGE SCALE GENOMIC DNA]</scope>
</reference>
<keyword evidence="1" id="KW-0862">Zinc</keyword>
<name>A0A9P1FTY1_9DINO</name>
<feature type="domain" description="CCHC-type" evidence="4">
    <location>
        <begin position="154"/>
        <end position="169"/>
    </location>
</feature>
<keyword evidence="8" id="KW-1185">Reference proteome</keyword>
<dbReference type="InterPro" id="IPR050951">
    <property type="entry name" value="Retrovirus_Pol_polyprotein"/>
</dbReference>
<feature type="compositionally biased region" description="Low complexity" evidence="2">
    <location>
        <begin position="1418"/>
        <end position="1429"/>
    </location>
</feature>
<keyword evidence="3" id="KW-0472">Membrane</keyword>
<dbReference type="InterPro" id="IPR036397">
    <property type="entry name" value="RNaseH_sf"/>
</dbReference>
<evidence type="ECO:0000259" key="4">
    <source>
        <dbReference type="PROSITE" id="PS50158"/>
    </source>
</evidence>
<dbReference type="InterPro" id="IPR001878">
    <property type="entry name" value="Znf_CCHC"/>
</dbReference>
<dbReference type="Gene3D" id="4.10.60.10">
    <property type="entry name" value="Zinc finger, CCHC-type"/>
    <property type="match status" value="1"/>
</dbReference>
<protein>
    <submittedName>
        <fullName evidence="7">Gypsy retrotransposon integrase-like protein 1</fullName>
    </submittedName>
</protein>
<dbReference type="GO" id="GO:0003676">
    <property type="term" value="F:nucleic acid binding"/>
    <property type="evidence" value="ECO:0007669"/>
    <property type="project" value="InterPro"/>
</dbReference>
<dbReference type="PANTHER" id="PTHR37984">
    <property type="entry name" value="PROTEIN CBG26694"/>
    <property type="match status" value="1"/>
</dbReference>
<feature type="region of interest" description="Disordered" evidence="2">
    <location>
        <begin position="550"/>
        <end position="572"/>
    </location>
</feature>
<sequence>MCSCRMRRWSTHCDLWIAWKLFRRQLLFLVQFQYSVLFYKLVKMLMGLKMKKNQMEEEEYSDSELADDMLRFEDREFDEAEAIYVQAYNDVRKDLRTRKRERGFVRHRGNGGGRRSHINKKPKGRGKGRKKDGHGRKDDSTIKGTEAELMARTRCFSCQELGHISRNCPHRGSSKGTQKKQFVTVGGTGSSTSTYMFQQLQPMPFPPPHTTLMRAVYAGVRVRAFEGVVDTAAEEAVVGSQSFNGMREELRAAGLRPVPIRRPSSQCAGIGGAARLCGAFDVPTSIAGVLGILRFTVIEDGEGPTGFVTPPLIPISYLETVGASLDLQYDTYVTADGHTTQMRRLPSGHRAIHMFDFETTPWKLPQNLQQNGHDPFLLHPRSSHSILGGGDAARDQRSEALAILTSSTSSGTLTSSFPPTICVDETSGRPMDDVFFETYVEAHVLPGEVPVENETRRRSRSRSRAAPASERADSMAPTVPYTDGTSTAPDGESTEVEVLQELPEERPALQQQSQQPERAHSSGQVQRPGQAQQSGGDRRLQALQRLRDQRAQGVPPALPLRSSSSYSSDNVSESTDYAVVQRVLHFDQQEEDPPVVMFTNEEGVHIPLDPTQGVLFYLENQQGQRTFLERQDGWRERLPTPNHLRTIPRVLLTKRKWVYATMVDNHMEVINDDWVERPHRCLNQPWFGTVVFFEGRRGGQVGIDRKGPFTYIQTVNYDATFVFIQTFVFKQTSDIEQAELHTAVNRTGHAASSEFDAMAPKKNQMLAAGSLQSSIYKMYQGEEEPTPPKKMGTAKCLAAWMRVMTALFMLVQTTRQQMVLDYLQQKGNVLDVDEETDFKAKAKPKGKSKVTKTQWIPQGIGAPLSRSTAQKHWNESPRTCTHPGEYMRCRANPRQRWWTCIQCGARWERLEADPSLSSSATEVPQMPEAKSLQTVVGTYPEFLPAPRSKPEQGDIKLKVDVMGRIEPASGSSGSSHAMPKRASKTTTQRERSVSKERVPTGLRPIQPPKKTAGPMPTFNVEDDGPQELVISDEEKPWEQVEMVAPDATHPALAKHFAYATSDIYGDDAKLTKEDKKFVKENLKKLNKTIVEVYSPERVTGKAEKYGFRAGGALDLTTGWDFTKETHRQFLSNFKRDQHQVRAEEEEAVQHLKFAVAIARIQLRAGRGFLFEHPRSATSWAHEELDQLRNEPGVFSVPVDLCRFGLKTSKGMPALKPTLLLTNVESLATVLNRRCEGSHAKHQPLLAGEAGLAAKYTPAFVEAILRGLRRHVQTWVKSNQQTEDYWEQDDGQLVRHHRVPRRALFSPSGVAGCPSPSKRLSSKRVSNINFINGKHQTLEDDWRSAEAPRFAFSQLWTGTTTFQLHDPIVLPPDWKAVATYITQAAAHPIHAYLTDETALQVDWKALFPTHKILGGGDLASTTSSSSSAAARGERALQADRSRPRALQADQPRDLQDDMDEEETSEDRVQQALRELHLPQPPTDNILHRELRRELFRVHRNLGHPSLQVFVRALRHAGVKKEAVEWVKHHFRCDLCERKQQPSAHRPGKLQKAMEFNEVVGVDLIQVNVPNLGEYLLLNCLCWGTDMQIVEPVEDKQASTVYAAFARAWLAHYGPPGLVIADQGREFVGREFADRLGHLGVPVHYISARAPWENGRTERADGIYKSRLETAIHEVGGVTSEEEFKTAISETSMMHNRYYNRSGYTPYQRAFGTLPRLPASLLSDDKIDKQLILESGEDAMKRAWRIREEAGKAWLKWQDDTAVRRAVSTRTRIVDMKAFEDGELVYVWRDIPGHKGWTGPGTIIAQKGDACWISMRGYLMKANKGQVRKATSEESLGAELVKHLSTTLLEDIENNRVKFFRDVAAEGLPDDDAMSGEVIGRLAEAEGDSPEVVEPAEAYSPTTPLNTLDRIDEGDEDFEMDLGDQHPLRDQAQVQPDQGVQPMLEDPPRRAPSEASTAEPSTAEVAPSVPPSLTTSQPQSRRESMNIRVDEARDGVLGFGPVRRDQQRPVMPYPCPPQGVPALPRNTRSLYFEVSKEPSEESPHWIRDRCTGHYTMNNASTEKFNISQSTGVFNYNDKCIYLTKAKTSPGQVEFRKLEEKYKKIFRASRAKEVQSLLDSGAIKILSKEESKRFLREHPQHVLTSRDVDRWKPTDAFGVLPEEYGESGFLPEQHPGLAPKSRWCVVGWRDPHIHQIERTAPTPLTSSIYLALQLAASRKWKAKSKDAKTAFLQSRPTTRSQKLACRMPADEAFEGYDVEQLILLLTEVYGLVSGPSWWRRSLLEILVKELGYRVNVYDRCVLTLDQEENKDFKDPNTPTRGILVLEVDDMLEAGDSVHRQKMELLEKRLRFGKVVDLQNTEGGSGYAGRRLRQLKDFSFEYSMDDYVANRLQKVNITRKFLKKDAAKIQLNEEEESQLRGTIAAINWAAREGRPDGSASASILSGCFPNPTLQNVLDCNATVEMLKERSITIKIHAIPEAELRHVLVADSSFDPTGKSKPQHGWLQGVTTPALNRGQFAPVSLISWRSKKLRRKAASTTLCESISLSTALASLEKQAATMKSFRFSRYDPSQVFEDMDVLMGLRGPPVVISTKDPRHQDPEAVAIIDAKSVYDSTASSERQFQGDDVRAALEAAMIQESLAKLRARLRWLPHNLNPADSLTKLPSAAHMAPLYTLLQKKGMVIQQEEIELATGRQGDRRQKVHGPAAMSSEYAVDVHQPTMSVSQNDSTLTKFWEAEKVT</sequence>
<feature type="region of interest" description="Disordered" evidence="2">
    <location>
        <begin position="99"/>
        <end position="145"/>
    </location>
</feature>
<keyword evidence="3" id="KW-1133">Transmembrane helix</keyword>
<gene>
    <name evidence="6" type="ORF">C1SCF055_LOCUS14061</name>
</gene>
<keyword evidence="1" id="KW-0479">Metal-binding</keyword>
<feature type="compositionally biased region" description="Basic and acidic residues" evidence="2">
    <location>
        <begin position="1978"/>
        <end position="1990"/>
    </location>
</feature>
<evidence type="ECO:0000313" key="6">
    <source>
        <dbReference type="EMBL" id="CAI3986735.1"/>
    </source>
</evidence>
<organism evidence="6">
    <name type="scientific">Cladocopium goreaui</name>
    <dbReference type="NCBI Taxonomy" id="2562237"/>
    <lineage>
        <taxon>Eukaryota</taxon>
        <taxon>Sar</taxon>
        <taxon>Alveolata</taxon>
        <taxon>Dinophyceae</taxon>
        <taxon>Suessiales</taxon>
        <taxon>Symbiodiniaceae</taxon>
        <taxon>Cladocopium</taxon>
    </lineage>
</organism>
<evidence type="ECO:0000259" key="5">
    <source>
        <dbReference type="PROSITE" id="PS50994"/>
    </source>
</evidence>
<dbReference type="SUPFAM" id="SSF57756">
    <property type="entry name" value="Retrovirus zinc finger-like domains"/>
    <property type="match status" value="1"/>
</dbReference>
<dbReference type="SUPFAM" id="SSF53098">
    <property type="entry name" value="Ribonuclease H-like"/>
    <property type="match status" value="1"/>
</dbReference>
<feature type="compositionally biased region" description="Low complexity" evidence="2">
    <location>
        <begin position="562"/>
        <end position="572"/>
    </location>
</feature>
<reference evidence="6" key="1">
    <citation type="submission" date="2022-10" db="EMBL/GenBank/DDBJ databases">
        <authorList>
            <person name="Chen Y."/>
            <person name="Dougan E. K."/>
            <person name="Chan C."/>
            <person name="Rhodes N."/>
            <person name="Thang M."/>
        </authorList>
    </citation>
    <scope>NUCLEOTIDE SEQUENCE</scope>
</reference>
<dbReference type="OrthoDB" id="448248at2759"/>
<evidence type="ECO:0000313" key="7">
    <source>
        <dbReference type="EMBL" id="CAL4774047.1"/>
    </source>
</evidence>
<feature type="domain" description="Integrase catalytic" evidence="5">
    <location>
        <begin position="1541"/>
        <end position="1712"/>
    </location>
</feature>
<dbReference type="Proteomes" id="UP001152797">
    <property type="component" value="Unassembled WGS sequence"/>
</dbReference>
<feature type="compositionally biased region" description="Polar residues" evidence="2">
    <location>
        <begin position="509"/>
        <end position="534"/>
    </location>
</feature>
<keyword evidence="3" id="KW-0812">Transmembrane</keyword>
<dbReference type="EMBL" id="CAMXCT030001111">
    <property type="protein sequence ID" value="CAL4774047.1"/>
    <property type="molecule type" value="Genomic_DNA"/>
</dbReference>
<evidence type="ECO:0000256" key="3">
    <source>
        <dbReference type="SAM" id="Phobius"/>
    </source>
</evidence>
<feature type="region of interest" description="Disordered" evidence="2">
    <location>
        <begin position="965"/>
        <end position="1020"/>
    </location>
</feature>
<dbReference type="PROSITE" id="PS50158">
    <property type="entry name" value="ZF_CCHC"/>
    <property type="match status" value="1"/>
</dbReference>
<evidence type="ECO:0000256" key="1">
    <source>
        <dbReference type="PROSITE-ProRule" id="PRU00047"/>
    </source>
</evidence>
<dbReference type="SMART" id="SM00343">
    <property type="entry name" value="ZnF_C2HC"/>
    <property type="match status" value="1"/>
</dbReference>
<feature type="region of interest" description="Disordered" evidence="2">
    <location>
        <begin position="1932"/>
        <end position="1990"/>
    </location>
</feature>
<dbReference type="EMBL" id="CAMXCT020001111">
    <property type="protein sequence ID" value="CAL1140110.1"/>
    <property type="molecule type" value="Genomic_DNA"/>
</dbReference>
<dbReference type="InterPro" id="IPR001584">
    <property type="entry name" value="Integrase_cat-core"/>
</dbReference>
<feature type="compositionally biased region" description="Basic and acidic residues" evidence="2">
    <location>
        <begin position="987"/>
        <end position="998"/>
    </location>
</feature>
<feature type="transmembrane region" description="Helical" evidence="3">
    <location>
        <begin position="26"/>
        <end position="46"/>
    </location>
</feature>
<accession>A0A9P1FTY1</accession>
<feature type="region of interest" description="Disordered" evidence="2">
    <location>
        <begin position="450"/>
        <end position="537"/>
    </location>
</feature>